<dbReference type="AlphaFoldDB" id="A0A1G2P602"/>
<sequence length="199" mass="23058">MMKKTVVLTILALVGLVGCSRYDKNPLVEVKGFYETPHQLRKMFVEEKEVIVRKPSRDNLSGGFFLFIGGVSGEYKEGTTTKYQVTHVRFAWEIKDNTYVITTLPLEKIRIKLVEKADTPTVSFSLDEFKVNKRFENLQFPRDMYENVKRRVENDLGRILRNYYNPHEALTEYLDYAVFTVGDGDWPKNINLPTGGFSQ</sequence>
<gene>
    <name evidence="1" type="ORF">A3G03_02070</name>
</gene>
<evidence type="ECO:0000313" key="1">
    <source>
        <dbReference type="EMBL" id="OHA43768.1"/>
    </source>
</evidence>
<dbReference type="Proteomes" id="UP000176355">
    <property type="component" value="Unassembled WGS sequence"/>
</dbReference>
<protein>
    <submittedName>
        <fullName evidence="1">Uncharacterized protein</fullName>
    </submittedName>
</protein>
<dbReference type="PROSITE" id="PS51257">
    <property type="entry name" value="PROKAR_LIPOPROTEIN"/>
    <property type="match status" value="1"/>
</dbReference>
<proteinExistence type="predicted"/>
<organism evidence="1 2">
    <name type="scientific">Candidatus Taylorbacteria bacterium RIFCSPLOWO2_12_FULL_44_15c</name>
    <dbReference type="NCBI Taxonomy" id="1802333"/>
    <lineage>
        <taxon>Bacteria</taxon>
        <taxon>Candidatus Tayloriibacteriota</taxon>
    </lineage>
</organism>
<accession>A0A1G2P602</accession>
<reference evidence="1 2" key="1">
    <citation type="journal article" date="2016" name="Nat. Commun.">
        <title>Thousands of microbial genomes shed light on interconnected biogeochemical processes in an aquifer system.</title>
        <authorList>
            <person name="Anantharaman K."/>
            <person name="Brown C.T."/>
            <person name="Hug L.A."/>
            <person name="Sharon I."/>
            <person name="Castelle C.J."/>
            <person name="Probst A.J."/>
            <person name="Thomas B.C."/>
            <person name="Singh A."/>
            <person name="Wilkins M.J."/>
            <person name="Karaoz U."/>
            <person name="Brodie E.L."/>
            <person name="Williams K.H."/>
            <person name="Hubbard S.S."/>
            <person name="Banfield J.F."/>
        </authorList>
    </citation>
    <scope>NUCLEOTIDE SEQUENCE [LARGE SCALE GENOMIC DNA]</scope>
</reference>
<evidence type="ECO:0000313" key="2">
    <source>
        <dbReference type="Proteomes" id="UP000176355"/>
    </source>
</evidence>
<name>A0A1G2P602_9BACT</name>
<dbReference type="EMBL" id="MHSL01000018">
    <property type="protein sequence ID" value="OHA43768.1"/>
    <property type="molecule type" value="Genomic_DNA"/>
</dbReference>
<comment type="caution">
    <text evidence="1">The sequence shown here is derived from an EMBL/GenBank/DDBJ whole genome shotgun (WGS) entry which is preliminary data.</text>
</comment>